<feature type="region of interest" description="Disordered" evidence="1">
    <location>
        <begin position="1"/>
        <end position="29"/>
    </location>
</feature>
<comment type="caution">
    <text evidence="2">The sequence shown here is derived from an EMBL/GenBank/DDBJ whole genome shotgun (WGS) entry which is preliminary data.</text>
</comment>
<proteinExistence type="predicted"/>
<evidence type="ECO:0000313" key="3">
    <source>
        <dbReference type="Proteomes" id="UP001521222"/>
    </source>
</evidence>
<protein>
    <submittedName>
        <fullName evidence="2">Uncharacterized protein</fullName>
    </submittedName>
</protein>
<organism evidence="2 3">
    <name type="scientific">Nothophoma quercina</name>
    <dbReference type="NCBI Taxonomy" id="749835"/>
    <lineage>
        <taxon>Eukaryota</taxon>
        <taxon>Fungi</taxon>
        <taxon>Dikarya</taxon>
        <taxon>Ascomycota</taxon>
        <taxon>Pezizomycotina</taxon>
        <taxon>Dothideomycetes</taxon>
        <taxon>Pleosporomycetidae</taxon>
        <taxon>Pleosporales</taxon>
        <taxon>Pleosporineae</taxon>
        <taxon>Didymellaceae</taxon>
        <taxon>Nothophoma</taxon>
    </lineage>
</organism>
<name>A0ABR3R9L8_9PLEO</name>
<accession>A0ABR3R9L8</accession>
<sequence>MQETGAFSGKDNTTVRQRNISRTDSSQEDVAWLTSPHDVDSSNLPLDTNTFTPTSVFWITPHGMLTKEITILDLTKNMTVPYAGLTDAYKAAVKTTLKHHSFTPILKCHRQNWIGLKYHITDSHSNTIAYWNHGWLSASEAILSFPTNSPHSSHPISLKNKTWGLRTESFTLDSQLFFWEMASKWHSYNMTLYKVFGTGDSQKKIEVAEYSQKWWGSCSIGGALVVDTKDGQGVDGVVACLTLVIVLKKKRQRAAERYGNGAY</sequence>
<evidence type="ECO:0000313" key="2">
    <source>
        <dbReference type="EMBL" id="KAL1601135.1"/>
    </source>
</evidence>
<evidence type="ECO:0000256" key="1">
    <source>
        <dbReference type="SAM" id="MobiDB-lite"/>
    </source>
</evidence>
<reference evidence="2 3" key="1">
    <citation type="submission" date="2024-02" db="EMBL/GenBank/DDBJ databases">
        <title>De novo assembly and annotation of 12 fungi associated with fruit tree decline syndrome in Ontario, Canada.</title>
        <authorList>
            <person name="Sulman M."/>
            <person name="Ellouze W."/>
            <person name="Ilyukhin E."/>
        </authorList>
    </citation>
    <scope>NUCLEOTIDE SEQUENCE [LARGE SCALE GENOMIC DNA]</scope>
    <source>
        <strain evidence="2 3">M97-236</strain>
    </source>
</reference>
<dbReference type="Proteomes" id="UP001521222">
    <property type="component" value="Unassembled WGS sequence"/>
</dbReference>
<gene>
    <name evidence="2" type="ORF">SLS59_005287</name>
</gene>
<keyword evidence="3" id="KW-1185">Reference proteome</keyword>
<dbReference type="EMBL" id="JAKIXB020000016">
    <property type="protein sequence ID" value="KAL1601135.1"/>
    <property type="molecule type" value="Genomic_DNA"/>
</dbReference>
<feature type="compositionally biased region" description="Polar residues" evidence="1">
    <location>
        <begin position="1"/>
        <end position="24"/>
    </location>
</feature>